<evidence type="ECO:0000313" key="1">
    <source>
        <dbReference type="EMBL" id="DAD50773.1"/>
    </source>
</evidence>
<dbReference type="RefSeq" id="YP_010769691.1">
    <property type="nucleotide sequence ID" value="NC_074048.1"/>
</dbReference>
<dbReference type="GeneID" id="80398780"/>
<keyword evidence="1" id="KW-0946">Virion</keyword>
<dbReference type="KEGG" id="vg:80398780"/>
<name>A0A8S5L0B6_9VIRU</name>
<dbReference type="Proteomes" id="UP000679068">
    <property type="component" value="Segment"/>
</dbReference>
<keyword evidence="2" id="KW-1185">Reference proteome</keyword>
<dbReference type="EMBL" id="BK013623">
    <property type="protein sequence ID" value="DAD50773.1"/>
    <property type="molecule type" value="Genomic_RNA"/>
</dbReference>
<evidence type="ECO:0000313" key="2">
    <source>
        <dbReference type="Proteomes" id="UP000679068"/>
    </source>
</evidence>
<reference evidence="1" key="1">
    <citation type="submission" date="2020-09" db="EMBL/GenBank/DDBJ databases">
        <title>Leviviricetes taxonomy.</title>
        <authorList>
            <person name="Stockdale S.R."/>
            <person name="Callanan J."/>
            <person name="Adriaenssens E.M."/>
            <person name="Kuhn J.H."/>
            <person name="Rumnieks J."/>
            <person name="Shkoporov A."/>
            <person name="Draper L.A."/>
            <person name="Ross P."/>
            <person name="Hill C."/>
        </authorList>
    </citation>
    <scope>NUCLEOTIDE SEQUENCE</scope>
</reference>
<dbReference type="GO" id="GO:0019028">
    <property type="term" value="C:viral capsid"/>
    <property type="evidence" value="ECO:0007669"/>
    <property type="project" value="UniProtKB-KW"/>
</dbReference>
<protein>
    <submittedName>
        <fullName evidence="1">Coat protein</fullName>
    </submittedName>
</protein>
<organism evidence="1 2">
    <name type="scientific">ssRNA phage SRR5208570_3</name>
    <dbReference type="NCBI Taxonomy" id="2786380"/>
    <lineage>
        <taxon>Viruses</taxon>
        <taxon>Riboviria</taxon>
        <taxon>Orthornavirae</taxon>
        <taxon>Lenarviricota</taxon>
        <taxon>Leviviricetes</taxon>
        <taxon>Norzivirales</taxon>
        <taxon>Fiersviridae</taxon>
        <taxon>Palsdevirus</taxon>
        <taxon>Palsdevirus asienecus</taxon>
    </lineage>
</organism>
<keyword evidence="1" id="KW-0167">Capsid protein</keyword>
<sequence length="121" mass="12888">MAQATNLTLKNAAAANVLYGPRVIRTGDIAIYRDDTAGLTESTRGSASLGIKETALLRRVEGKVAYPELVDGVVQTSIADFRLKVVKSMTEGAKAELLARIRALIDDAIVTAATDKGETPW</sequence>
<proteinExistence type="predicted"/>
<accession>A0A8S5L0B6</accession>
<gene>
    <name evidence="1" type="primary">SRR5208570_3_2</name>
</gene>